<dbReference type="EMBL" id="JABFTP020000062">
    <property type="protein sequence ID" value="KAL3272727.1"/>
    <property type="molecule type" value="Genomic_DNA"/>
</dbReference>
<proteinExistence type="predicted"/>
<sequence>MNHSLDLPPLNESEGGTSDTEVLRVRTSNSADSLISPETVRPFPKASPRKLTEKRREGKTTIITETHEKGRFLLENMMNISNKKTPKAEKLNLKHVKQIFKGNLTNKESSKKKKTDTKKCAKASQKKEKVERKFSCCSSNSDGLSYEVKDSDTIDDISGNGEITPR</sequence>
<name>A0ABD2N2T3_9CUCU</name>
<feature type="region of interest" description="Disordered" evidence="1">
    <location>
        <begin position="1"/>
        <end position="20"/>
    </location>
</feature>
<accession>A0ABD2N2T3</accession>
<feature type="compositionally biased region" description="Basic and acidic residues" evidence="1">
    <location>
        <begin position="50"/>
        <end position="67"/>
    </location>
</feature>
<evidence type="ECO:0000313" key="3">
    <source>
        <dbReference type="Proteomes" id="UP001516400"/>
    </source>
</evidence>
<feature type="region of interest" description="Disordered" evidence="1">
    <location>
        <begin position="26"/>
        <end position="67"/>
    </location>
</feature>
<evidence type="ECO:0000256" key="1">
    <source>
        <dbReference type="SAM" id="MobiDB-lite"/>
    </source>
</evidence>
<feature type="region of interest" description="Disordered" evidence="1">
    <location>
        <begin position="102"/>
        <end position="124"/>
    </location>
</feature>
<keyword evidence="3" id="KW-1185">Reference proteome</keyword>
<comment type="caution">
    <text evidence="2">The sequence shown here is derived from an EMBL/GenBank/DDBJ whole genome shotgun (WGS) entry which is preliminary data.</text>
</comment>
<reference evidence="2 3" key="1">
    <citation type="journal article" date="2021" name="BMC Biol.">
        <title>Horizontally acquired antibacterial genes associated with adaptive radiation of ladybird beetles.</title>
        <authorList>
            <person name="Li H.S."/>
            <person name="Tang X.F."/>
            <person name="Huang Y.H."/>
            <person name="Xu Z.Y."/>
            <person name="Chen M.L."/>
            <person name="Du X.Y."/>
            <person name="Qiu B.Y."/>
            <person name="Chen P.T."/>
            <person name="Zhang W."/>
            <person name="Slipinski A."/>
            <person name="Escalona H.E."/>
            <person name="Waterhouse R.M."/>
            <person name="Zwick A."/>
            <person name="Pang H."/>
        </authorList>
    </citation>
    <scope>NUCLEOTIDE SEQUENCE [LARGE SCALE GENOMIC DNA]</scope>
    <source>
        <strain evidence="2">SYSU2018</strain>
    </source>
</reference>
<organism evidence="2 3">
    <name type="scientific">Cryptolaemus montrouzieri</name>
    <dbReference type="NCBI Taxonomy" id="559131"/>
    <lineage>
        <taxon>Eukaryota</taxon>
        <taxon>Metazoa</taxon>
        <taxon>Ecdysozoa</taxon>
        <taxon>Arthropoda</taxon>
        <taxon>Hexapoda</taxon>
        <taxon>Insecta</taxon>
        <taxon>Pterygota</taxon>
        <taxon>Neoptera</taxon>
        <taxon>Endopterygota</taxon>
        <taxon>Coleoptera</taxon>
        <taxon>Polyphaga</taxon>
        <taxon>Cucujiformia</taxon>
        <taxon>Coccinelloidea</taxon>
        <taxon>Coccinellidae</taxon>
        <taxon>Scymninae</taxon>
        <taxon>Scymnini</taxon>
        <taxon>Cryptolaemus</taxon>
    </lineage>
</organism>
<protein>
    <submittedName>
        <fullName evidence="2">Uncharacterized protein</fullName>
    </submittedName>
</protein>
<gene>
    <name evidence="2" type="ORF">HHI36_014189</name>
</gene>
<evidence type="ECO:0000313" key="2">
    <source>
        <dbReference type="EMBL" id="KAL3272727.1"/>
    </source>
</evidence>
<dbReference type="Proteomes" id="UP001516400">
    <property type="component" value="Unassembled WGS sequence"/>
</dbReference>
<dbReference type="AlphaFoldDB" id="A0ABD2N2T3"/>